<name>A0A918UJL6_9SPHN</name>
<dbReference type="InterPro" id="IPR016039">
    <property type="entry name" value="Thiolase-like"/>
</dbReference>
<dbReference type="Proteomes" id="UP000648075">
    <property type="component" value="Unassembled WGS sequence"/>
</dbReference>
<protein>
    <submittedName>
        <fullName evidence="1">Uncharacterized protein</fullName>
    </submittedName>
</protein>
<accession>A0A918UJL6</accession>
<reference evidence="1" key="2">
    <citation type="submission" date="2020-09" db="EMBL/GenBank/DDBJ databases">
        <authorList>
            <person name="Sun Q."/>
            <person name="Kim S."/>
        </authorList>
    </citation>
    <scope>NUCLEOTIDE SEQUENCE</scope>
    <source>
        <strain evidence="1">KCTC 32255</strain>
    </source>
</reference>
<dbReference type="AlphaFoldDB" id="A0A918UJL6"/>
<evidence type="ECO:0000313" key="2">
    <source>
        <dbReference type="Proteomes" id="UP000648075"/>
    </source>
</evidence>
<evidence type="ECO:0000313" key="1">
    <source>
        <dbReference type="EMBL" id="GGZ15035.1"/>
    </source>
</evidence>
<comment type="caution">
    <text evidence="1">The sequence shown here is derived from an EMBL/GenBank/DDBJ whole genome shotgun (WGS) entry which is preliminary data.</text>
</comment>
<organism evidence="1 2">
    <name type="scientific">Novosphingobium colocasiae</name>
    <dbReference type="NCBI Taxonomy" id="1256513"/>
    <lineage>
        <taxon>Bacteria</taxon>
        <taxon>Pseudomonadati</taxon>
        <taxon>Pseudomonadota</taxon>
        <taxon>Alphaproteobacteria</taxon>
        <taxon>Sphingomonadales</taxon>
        <taxon>Sphingomonadaceae</taxon>
        <taxon>Novosphingobium</taxon>
    </lineage>
</organism>
<keyword evidence="2" id="KW-1185">Reference proteome</keyword>
<dbReference type="Gene3D" id="3.40.47.10">
    <property type="match status" value="1"/>
</dbReference>
<sequence length="92" mass="10309">MRQFLMRLYPCGTLALGAVAKFEQIELSGWNGVPRRTAGNPIVMLEEPLFATKRALKRAGMRIENIYLYDVGETLAPVPLAWSKRSTTILTV</sequence>
<reference evidence="1" key="1">
    <citation type="journal article" date="2014" name="Int. J. Syst. Evol. Microbiol.">
        <title>Complete genome sequence of Corynebacterium casei LMG S-19264T (=DSM 44701T), isolated from a smear-ripened cheese.</title>
        <authorList>
            <consortium name="US DOE Joint Genome Institute (JGI-PGF)"/>
            <person name="Walter F."/>
            <person name="Albersmeier A."/>
            <person name="Kalinowski J."/>
            <person name="Ruckert C."/>
        </authorList>
    </citation>
    <scope>NUCLEOTIDE SEQUENCE</scope>
    <source>
        <strain evidence="1">KCTC 32255</strain>
    </source>
</reference>
<dbReference type="EMBL" id="BMZA01000020">
    <property type="protein sequence ID" value="GGZ15035.1"/>
    <property type="molecule type" value="Genomic_DNA"/>
</dbReference>
<dbReference type="GO" id="GO:0016746">
    <property type="term" value="F:acyltransferase activity"/>
    <property type="evidence" value="ECO:0007669"/>
    <property type="project" value="InterPro"/>
</dbReference>
<proteinExistence type="predicted"/>
<gene>
    <name evidence="1" type="ORF">GCM10011614_32420</name>
</gene>
<dbReference type="SUPFAM" id="SSF53901">
    <property type="entry name" value="Thiolase-like"/>
    <property type="match status" value="1"/>
</dbReference>